<dbReference type="PANTHER" id="PTHR42899:SF1">
    <property type="entry name" value="SPERMATOGENESIS-ASSOCIATED PROTEIN 20"/>
    <property type="match status" value="1"/>
</dbReference>
<evidence type="ECO:0000313" key="3">
    <source>
        <dbReference type="Proteomes" id="UP000293162"/>
    </source>
</evidence>
<dbReference type="EMBL" id="SEWF01000044">
    <property type="protein sequence ID" value="RYU93474.1"/>
    <property type="molecule type" value="Genomic_DNA"/>
</dbReference>
<evidence type="ECO:0000259" key="1">
    <source>
        <dbReference type="Pfam" id="PF03190"/>
    </source>
</evidence>
<organism evidence="2 3">
    <name type="scientific">Emticicia agri</name>
    <dbReference type="NCBI Taxonomy" id="2492393"/>
    <lineage>
        <taxon>Bacteria</taxon>
        <taxon>Pseudomonadati</taxon>
        <taxon>Bacteroidota</taxon>
        <taxon>Cytophagia</taxon>
        <taxon>Cytophagales</taxon>
        <taxon>Leadbetterellaceae</taxon>
        <taxon>Emticicia</taxon>
    </lineage>
</organism>
<accession>A0A4Q5LV15</accession>
<dbReference type="Proteomes" id="UP000293162">
    <property type="component" value="Unassembled WGS sequence"/>
</dbReference>
<evidence type="ECO:0000313" key="2">
    <source>
        <dbReference type="EMBL" id="RYU93474.1"/>
    </source>
</evidence>
<reference evidence="2 3" key="1">
    <citation type="submission" date="2019-02" db="EMBL/GenBank/DDBJ databases">
        <title>Bacterial novel species Emticicia sp. 17J42-9 isolated from soil.</title>
        <authorList>
            <person name="Jung H.-Y."/>
        </authorList>
    </citation>
    <scope>NUCLEOTIDE SEQUENCE [LARGE SCALE GENOMIC DNA]</scope>
    <source>
        <strain evidence="2 3">17J42-9</strain>
    </source>
</reference>
<proteinExistence type="predicted"/>
<dbReference type="Pfam" id="PF03190">
    <property type="entry name" value="Thioredox_DsbH"/>
    <property type="match status" value="1"/>
</dbReference>
<dbReference type="SUPFAM" id="SSF52833">
    <property type="entry name" value="Thioredoxin-like"/>
    <property type="match status" value="1"/>
</dbReference>
<comment type="caution">
    <text evidence="2">The sequence shown here is derived from an EMBL/GenBank/DDBJ whole genome shotgun (WGS) entry which is preliminary data.</text>
</comment>
<sequence>MPNQLIHETSPYLLQHAHNPVDWYPWGEAALQKAKTENKPILVSIGYSACHWCHVMERESFENKQIAGLMNEHLVCIKVDREERPDVDAIYMESLQAMGVRGGWPLNVFLMPDAQPFYGGTYFPPQNWANLVVSIKRAFDENYGKLQESAQGFTQNMLFKESEKYGLQAEEELTFTEEELVTIFNRIRADFDYEKGGMNRAPKFPMPSIWKFLLRYYAVTQDERALQHISLTLDRLCLGGIYDILGGGWTRYSTDEDWKVPHFEKMLYDNGQLVSLYAEAYALTKDHLYKEKVTQTIKWLAREMTSPENGFYSALDADSEGEEGKFYIWSKKEIDYLLAEKSNEFCEAFAISEAGNWEHGNNILHLEERLWAIDNTQWNKLFAQLLAQRETRIRPGLDDKILCSWNGLMLKGLIDAYRYINEPEFLRLALANARFLQEKMTLKVLTEDGKEARGLWHNYKNGKATLIAYLEDYASVIDAYTALYQVTFDEQWLKEAEMLTDYTIANFYDAEDEFFYFTDSEGEQLIARKKEIFDNVIPASNSIMAANLYQLGLILDRQDFVAISKKMLGKMKKLVLTETQWLTNWATLATQMAKPMAEVAIVGKDLQQVRAILDETYAPNKVYIGTQESSDLPLLQNRNAKSTETMIYVCFDKICQLPTADISKALELMK</sequence>
<protein>
    <submittedName>
        <fullName evidence="2">Thioredoxin domain-containing protein</fullName>
    </submittedName>
</protein>
<dbReference type="CDD" id="cd02955">
    <property type="entry name" value="SSP411"/>
    <property type="match status" value="1"/>
</dbReference>
<dbReference type="InterPro" id="IPR004879">
    <property type="entry name" value="Ssp411-like_TRX"/>
</dbReference>
<dbReference type="PANTHER" id="PTHR42899">
    <property type="entry name" value="SPERMATOGENESIS-ASSOCIATED PROTEIN 20"/>
    <property type="match status" value="1"/>
</dbReference>
<name>A0A4Q5LV15_9BACT</name>
<dbReference type="OrthoDB" id="9762614at2"/>
<dbReference type="RefSeq" id="WP_130023388.1">
    <property type="nucleotide sequence ID" value="NZ_SEWF01000044.1"/>
</dbReference>
<feature type="domain" description="Spermatogenesis-associated protein 20-like TRX" evidence="1">
    <location>
        <begin position="3"/>
        <end position="156"/>
    </location>
</feature>
<dbReference type="InterPro" id="IPR024705">
    <property type="entry name" value="Ssp411"/>
</dbReference>
<dbReference type="InterPro" id="IPR008928">
    <property type="entry name" value="6-hairpin_glycosidase_sf"/>
</dbReference>
<keyword evidence="3" id="KW-1185">Reference proteome</keyword>
<dbReference type="PIRSF" id="PIRSF006402">
    <property type="entry name" value="UCP006402_thioredoxin"/>
    <property type="match status" value="1"/>
</dbReference>
<dbReference type="GO" id="GO:0005975">
    <property type="term" value="P:carbohydrate metabolic process"/>
    <property type="evidence" value="ECO:0007669"/>
    <property type="project" value="InterPro"/>
</dbReference>
<dbReference type="InterPro" id="IPR036249">
    <property type="entry name" value="Thioredoxin-like_sf"/>
</dbReference>
<dbReference type="Gene3D" id="1.50.10.20">
    <property type="match status" value="2"/>
</dbReference>
<dbReference type="Gene3D" id="3.40.30.10">
    <property type="entry name" value="Glutaredoxin"/>
    <property type="match status" value="1"/>
</dbReference>
<dbReference type="AlphaFoldDB" id="A0A4Q5LV15"/>
<dbReference type="SUPFAM" id="SSF48208">
    <property type="entry name" value="Six-hairpin glycosidases"/>
    <property type="match status" value="1"/>
</dbReference>
<gene>
    <name evidence="2" type="ORF">EWM59_21870</name>
</gene>